<feature type="region of interest" description="Disordered" evidence="1">
    <location>
        <begin position="302"/>
        <end position="365"/>
    </location>
</feature>
<dbReference type="Proteomes" id="UP000789595">
    <property type="component" value="Unassembled WGS sequence"/>
</dbReference>
<evidence type="ECO:0000313" key="3">
    <source>
        <dbReference type="Proteomes" id="UP000789595"/>
    </source>
</evidence>
<evidence type="ECO:0000256" key="1">
    <source>
        <dbReference type="SAM" id="MobiDB-lite"/>
    </source>
</evidence>
<name>A0A8J2X356_9STRA</name>
<accession>A0A8J2X356</accession>
<keyword evidence="3" id="KW-1185">Reference proteome</keyword>
<organism evidence="2 3">
    <name type="scientific">Pelagomonas calceolata</name>
    <dbReference type="NCBI Taxonomy" id="35677"/>
    <lineage>
        <taxon>Eukaryota</taxon>
        <taxon>Sar</taxon>
        <taxon>Stramenopiles</taxon>
        <taxon>Ochrophyta</taxon>
        <taxon>Pelagophyceae</taxon>
        <taxon>Pelagomonadales</taxon>
        <taxon>Pelagomonadaceae</taxon>
        <taxon>Pelagomonas</taxon>
    </lineage>
</organism>
<feature type="compositionally biased region" description="Basic residues" evidence="1">
    <location>
        <begin position="44"/>
        <end position="55"/>
    </location>
</feature>
<sequence>MTYCGCSEPQLERLRLGKFRVGQHAALVQRGELFEPVREAQRAGRRLGRGARRGAGRPAAVAAQKAPGQVSRERVRRRPVAHARRVHQRRRRVGNFAHRRVVRGVERRTEARIEVRKVARHGHEVRVRSEERVVPLPQLRHDLEHDGVAAQLPEAPRPAIRVAVDIYDRLRREPRLREDRRTLVVFLDELRDSAPQLHDVRDARVEHCQILGAPAQREARVLIQFRRVAHDRARRRPAPDGVRCLGGPRVFRGRTPPERVRVAPARDIVVVRREDVGPRVVSTRAEFGGPRRVARCRRVDQHGHAARGERGGVGAGQRRCPGHVLGLDDDRTARRRRPAPVRQEQGHALGAPRVDGSDPVEAAEF</sequence>
<protein>
    <submittedName>
        <fullName evidence="2">Uncharacterized protein</fullName>
    </submittedName>
</protein>
<feature type="region of interest" description="Disordered" evidence="1">
    <location>
        <begin position="44"/>
        <end position="73"/>
    </location>
</feature>
<gene>
    <name evidence="2" type="ORF">PECAL_3P25250</name>
</gene>
<evidence type="ECO:0000313" key="2">
    <source>
        <dbReference type="EMBL" id="CAH0372521.1"/>
    </source>
</evidence>
<reference evidence="2" key="1">
    <citation type="submission" date="2021-11" db="EMBL/GenBank/DDBJ databases">
        <authorList>
            <consortium name="Genoscope - CEA"/>
            <person name="William W."/>
        </authorList>
    </citation>
    <scope>NUCLEOTIDE SEQUENCE</scope>
</reference>
<proteinExistence type="predicted"/>
<dbReference type="AlphaFoldDB" id="A0A8J2X356"/>
<comment type="caution">
    <text evidence="2">The sequence shown here is derived from an EMBL/GenBank/DDBJ whole genome shotgun (WGS) entry which is preliminary data.</text>
</comment>
<dbReference type="EMBL" id="CAKKNE010000003">
    <property type="protein sequence ID" value="CAH0372521.1"/>
    <property type="molecule type" value="Genomic_DNA"/>
</dbReference>